<name>A0A068SHP8_9FUNG</name>
<gene>
    <name evidence="1" type="ORF">LCOR_12350.1</name>
</gene>
<protein>
    <submittedName>
        <fullName evidence="1">Uncharacterized protein</fullName>
    </submittedName>
</protein>
<evidence type="ECO:0000313" key="2">
    <source>
        <dbReference type="Proteomes" id="UP000027586"/>
    </source>
</evidence>
<keyword evidence="2" id="KW-1185">Reference proteome</keyword>
<organism evidence="1 2">
    <name type="scientific">Lichtheimia corymbifera JMRC:FSU:9682</name>
    <dbReference type="NCBI Taxonomy" id="1263082"/>
    <lineage>
        <taxon>Eukaryota</taxon>
        <taxon>Fungi</taxon>
        <taxon>Fungi incertae sedis</taxon>
        <taxon>Mucoromycota</taxon>
        <taxon>Mucoromycotina</taxon>
        <taxon>Mucoromycetes</taxon>
        <taxon>Mucorales</taxon>
        <taxon>Lichtheimiaceae</taxon>
        <taxon>Lichtheimia</taxon>
    </lineage>
</organism>
<reference evidence="1" key="1">
    <citation type="submission" date="2013-08" db="EMBL/GenBank/DDBJ databases">
        <title>Gene expansion shapes genome architecture in the human pathogen Lichtheimia corymbifera: an evolutionary genomics analysis in the ancient terrestrial Mucorales (Mucoromycotina).</title>
        <authorList>
            <person name="Schwartze V.U."/>
            <person name="Winter S."/>
            <person name="Shelest E."/>
            <person name="Marcet-Houben M."/>
            <person name="Horn F."/>
            <person name="Wehner S."/>
            <person name="Hoffmann K."/>
            <person name="Riege K."/>
            <person name="Sammeth M."/>
            <person name="Nowrousian M."/>
            <person name="Valiante V."/>
            <person name="Linde J."/>
            <person name="Jacobsen I.D."/>
            <person name="Marz M."/>
            <person name="Brakhage A.A."/>
            <person name="Gabaldon T."/>
            <person name="Bocker S."/>
            <person name="Voigt K."/>
        </authorList>
    </citation>
    <scope>NUCLEOTIDE SEQUENCE [LARGE SCALE GENOMIC DNA]</scope>
    <source>
        <strain evidence="1">FSU 9682</strain>
    </source>
</reference>
<proteinExistence type="predicted"/>
<evidence type="ECO:0000313" key="1">
    <source>
        <dbReference type="EMBL" id="CDH61575.1"/>
    </source>
</evidence>
<dbReference type="VEuPathDB" id="FungiDB:LCOR_12350.1"/>
<accession>A0A068SHP8</accession>
<sequence>MPVSQIFTMRRGVFNRTELLVRGEAHLVCKFHDRRGHSQIHPMSPPASSKKKISRGRPVPLWLVVTLRNLGLASLIVKLGQHTLSTTTNNFVRLKTPRFIVKFRDTGTFMFYVCCQRDGVAFS</sequence>
<dbReference type="Proteomes" id="UP000027586">
    <property type="component" value="Unassembled WGS sequence"/>
</dbReference>
<dbReference type="EMBL" id="CBTN010000203">
    <property type="protein sequence ID" value="CDH61575.1"/>
    <property type="molecule type" value="Genomic_DNA"/>
</dbReference>
<dbReference type="OrthoDB" id="10588304at2759"/>
<comment type="caution">
    <text evidence="1">The sequence shown here is derived from an EMBL/GenBank/DDBJ whole genome shotgun (WGS) entry which is preliminary data.</text>
</comment>
<dbReference type="AlphaFoldDB" id="A0A068SHP8"/>